<protein>
    <submittedName>
        <fullName evidence="1">Uncharacterized protein</fullName>
    </submittedName>
</protein>
<comment type="caution">
    <text evidence="1">The sequence shown here is derived from an EMBL/GenBank/DDBJ whole genome shotgun (WGS) entry which is preliminary data.</text>
</comment>
<dbReference type="OrthoDB" id="68593at2759"/>
<keyword evidence="2" id="KW-1185">Reference proteome</keyword>
<dbReference type="InParanoid" id="A0A024FT65"/>
<dbReference type="AlphaFoldDB" id="A0A024FT65"/>
<name>A0A024FT65_9STRA</name>
<sequence length="60" mass="6976">MKLYWGIFTIVITSGLYTHWNGLPETYFLQLVSTWCNDKMGLSKDSNFTTEVSDDHARKD</sequence>
<dbReference type="Proteomes" id="UP000053237">
    <property type="component" value="Unassembled WGS sequence"/>
</dbReference>
<accession>A0A024FT65</accession>
<dbReference type="EMBL" id="CAIX01000076">
    <property type="protein sequence ID" value="CCI10067.1"/>
    <property type="molecule type" value="Genomic_DNA"/>
</dbReference>
<gene>
    <name evidence="1" type="ORF">BN9_054950</name>
</gene>
<proteinExistence type="predicted"/>
<evidence type="ECO:0000313" key="2">
    <source>
        <dbReference type="Proteomes" id="UP000053237"/>
    </source>
</evidence>
<evidence type="ECO:0000313" key="1">
    <source>
        <dbReference type="EMBL" id="CCI10067.1"/>
    </source>
</evidence>
<organism evidence="1 2">
    <name type="scientific">Albugo candida</name>
    <dbReference type="NCBI Taxonomy" id="65357"/>
    <lineage>
        <taxon>Eukaryota</taxon>
        <taxon>Sar</taxon>
        <taxon>Stramenopiles</taxon>
        <taxon>Oomycota</taxon>
        <taxon>Peronosporomycetes</taxon>
        <taxon>Albuginales</taxon>
        <taxon>Albuginaceae</taxon>
        <taxon>Albugo</taxon>
    </lineage>
</organism>
<reference evidence="1 2" key="1">
    <citation type="submission" date="2012-05" db="EMBL/GenBank/DDBJ databases">
        <title>Recombination and specialization in a pathogen metapopulation.</title>
        <authorList>
            <person name="Gardiner A."/>
            <person name="Kemen E."/>
            <person name="Schultz-Larsen T."/>
            <person name="MacLean D."/>
            <person name="Van Oosterhout C."/>
            <person name="Jones J.D.G."/>
        </authorList>
    </citation>
    <scope>NUCLEOTIDE SEQUENCE [LARGE SCALE GENOMIC DNA]</scope>
    <source>
        <strain evidence="1 2">Ac Nc2</strain>
    </source>
</reference>